<reference evidence="1 2" key="1">
    <citation type="journal article" date="2019" name="Nat. Med.">
        <title>A library of human gut bacterial isolates paired with longitudinal multiomics data enables mechanistic microbiome research.</title>
        <authorList>
            <person name="Poyet M."/>
            <person name="Groussin M."/>
            <person name="Gibbons S.M."/>
            <person name="Avila-Pacheco J."/>
            <person name="Jiang X."/>
            <person name="Kearney S.M."/>
            <person name="Perrotta A.R."/>
            <person name="Berdy B."/>
            <person name="Zhao S."/>
            <person name="Lieberman T.D."/>
            <person name="Swanson P.K."/>
            <person name="Smith M."/>
            <person name="Roesemann S."/>
            <person name="Alexander J.E."/>
            <person name="Rich S.A."/>
            <person name="Livny J."/>
            <person name="Vlamakis H."/>
            <person name="Clish C."/>
            <person name="Bullock K."/>
            <person name="Deik A."/>
            <person name="Scott J."/>
            <person name="Pierce K.A."/>
            <person name="Xavier R.J."/>
            <person name="Alm E.J."/>
        </authorList>
    </citation>
    <scope>NUCLEOTIDE SEQUENCE [LARGE SCALE GENOMIC DNA]</scope>
    <source>
        <strain evidence="1 2">BIOML-A2</strain>
    </source>
</reference>
<evidence type="ECO:0000313" key="2">
    <source>
        <dbReference type="Proteomes" id="UP000462362"/>
    </source>
</evidence>
<name>A0A6I3SA10_9BURK</name>
<comment type="caution">
    <text evidence="1">The sequence shown here is derived from an EMBL/GenBank/DDBJ whole genome shotgun (WGS) entry which is preliminary data.</text>
</comment>
<sequence length="325" mass="35658">MLIGISFGLAACVLWGFTYLLPLLLPDYPTTYISVARGIVMGVTALAGLALQRQYLKQVNLKDWNTAFWLTLIGNLIQPWCLFSAVQYAGVALAATFFGLIPVLVALIANERDKRKGKKYLPLSKLILPLSVIFIGLILANFEGLINVLEDYKSNPNFLIGVIYSVLSTAMWTWYPIRNADWLLDHPKISPVFFTSMQCSLLLPFGIVLYVALWLFSGDLKELFGPSPFAFIGWSLFAGVVCSFGATALWNAMSQKVPTAVAGPMLVFETIFSVTWGCVYARAFPTATLFIGMVLLVSGVVYTLMLFNSLNEPVVSEAESSAGGM</sequence>
<dbReference type="AlphaFoldDB" id="A0A6I3SA10"/>
<dbReference type="RefSeq" id="WP_008810090.1">
    <property type="nucleotide sequence ID" value="NZ_CAKVUT010000069.1"/>
</dbReference>
<dbReference type="Pfam" id="PF00892">
    <property type="entry name" value="EamA"/>
    <property type="match status" value="1"/>
</dbReference>
<accession>A0A6I3SA10</accession>
<organism evidence="1 2">
    <name type="scientific">Parasutterella excrementihominis</name>
    <dbReference type="NCBI Taxonomy" id="487175"/>
    <lineage>
        <taxon>Bacteria</taxon>
        <taxon>Pseudomonadati</taxon>
        <taxon>Pseudomonadota</taxon>
        <taxon>Betaproteobacteria</taxon>
        <taxon>Burkholderiales</taxon>
        <taxon>Sutterellaceae</taxon>
        <taxon>Parasutterella</taxon>
    </lineage>
</organism>
<dbReference type="EMBL" id="WNCL01000027">
    <property type="protein sequence ID" value="MTU43739.1"/>
    <property type="molecule type" value="Genomic_DNA"/>
</dbReference>
<dbReference type="GO" id="GO:0016020">
    <property type="term" value="C:membrane"/>
    <property type="evidence" value="ECO:0007669"/>
    <property type="project" value="InterPro"/>
</dbReference>
<protein>
    <submittedName>
        <fullName evidence="1">EamA family transporter</fullName>
    </submittedName>
</protein>
<evidence type="ECO:0000313" key="1">
    <source>
        <dbReference type="EMBL" id="MTU43739.1"/>
    </source>
</evidence>
<proteinExistence type="predicted"/>
<dbReference type="InterPro" id="IPR000620">
    <property type="entry name" value="EamA_dom"/>
</dbReference>
<gene>
    <name evidence="1" type="ORF">GMD42_08930</name>
</gene>
<dbReference type="Proteomes" id="UP000462362">
    <property type="component" value="Unassembled WGS sequence"/>
</dbReference>